<dbReference type="SUPFAM" id="SSF52218">
    <property type="entry name" value="Flavoproteins"/>
    <property type="match status" value="1"/>
</dbReference>
<dbReference type="InterPro" id="IPR017927">
    <property type="entry name" value="FAD-bd_FR_type"/>
</dbReference>
<dbReference type="GO" id="GO:0050660">
    <property type="term" value="F:flavin adenine dinucleotide binding"/>
    <property type="evidence" value="ECO:0007669"/>
    <property type="project" value="TreeGrafter"/>
</dbReference>
<keyword evidence="4" id="KW-1133">Transmembrane helix</keyword>
<evidence type="ECO:0000256" key="2">
    <source>
        <dbReference type="ARBA" id="ARBA00022643"/>
    </source>
</evidence>
<dbReference type="Pfam" id="PF03929">
    <property type="entry name" value="PepSY_TM"/>
    <property type="match status" value="1"/>
</dbReference>
<feature type="transmembrane region" description="Helical" evidence="4">
    <location>
        <begin position="123"/>
        <end position="144"/>
    </location>
</feature>
<dbReference type="InterPro" id="IPR008254">
    <property type="entry name" value="Flavodoxin/NO_synth"/>
</dbReference>
<dbReference type="AlphaFoldDB" id="A0A2T4JNB8"/>
<dbReference type="CDD" id="cd06201">
    <property type="entry name" value="SiR_like2"/>
    <property type="match status" value="1"/>
</dbReference>
<evidence type="ECO:0000313" key="8">
    <source>
        <dbReference type="Proteomes" id="UP000241010"/>
    </source>
</evidence>
<dbReference type="PROSITE" id="PS51384">
    <property type="entry name" value="FAD_FR"/>
    <property type="match status" value="1"/>
</dbReference>
<dbReference type="InterPro" id="IPR001433">
    <property type="entry name" value="OxRdtase_FAD/NAD-bd"/>
</dbReference>
<dbReference type="InterPro" id="IPR005625">
    <property type="entry name" value="PepSY-ass_TM"/>
</dbReference>
<keyword evidence="4" id="KW-0812">Transmembrane</keyword>
<evidence type="ECO:0000259" key="5">
    <source>
        <dbReference type="PROSITE" id="PS50902"/>
    </source>
</evidence>
<gene>
    <name evidence="7" type="ORF">C5F48_23115</name>
</gene>
<evidence type="ECO:0000256" key="3">
    <source>
        <dbReference type="ARBA" id="ARBA00023797"/>
    </source>
</evidence>
<dbReference type="SUPFAM" id="SSF52343">
    <property type="entry name" value="Ferredoxin reductase-like, C-terminal NADP-linked domain"/>
    <property type="match status" value="1"/>
</dbReference>
<dbReference type="Gene3D" id="2.40.30.10">
    <property type="entry name" value="Translation factors"/>
    <property type="match status" value="1"/>
</dbReference>
<dbReference type="EMBL" id="PZKG01000276">
    <property type="protein sequence ID" value="PTE19404.1"/>
    <property type="molecule type" value="Genomic_DNA"/>
</dbReference>
<dbReference type="GO" id="GO:0004783">
    <property type="term" value="F:sulfite reductase (NADPH) activity"/>
    <property type="evidence" value="ECO:0007669"/>
    <property type="project" value="TreeGrafter"/>
</dbReference>
<dbReference type="InterPro" id="IPR017938">
    <property type="entry name" value="Riboflavin_synthase-like_b-brl"/>
</dbReference>
<feature type="transmembrane region" description="Helical" evidence="4">
    <location>
        <begin position="289"/>
        <end position="313"/>
    </location>
</feature>
<dbReference type="RefSeq" id="WP_107666047.1">
    <property type="nucleotide sequence ID" value="NZ_PZKG01000276.1"/>
</dbReference>
<dbReference type="InterPro" id="IPR001709">
    <property type="entry name" value="Flavoprot_Pyr_Nucl_cyt_Rdtase"/>
</dbReference>
<evidence type="ECO:0000256" key="1">
    <source>
        <dbReference type="ARBA" id="ARBA00022630"/>
    </source>
</evidence>
<dbReference type="PANTHER" id="PTHR19384:SF17">
    <property type="entry name" value="NADPH--CYTOCHROME P450 REDUCTASE"/>
    <property type="match status" value="1"/>
</dbReference>
<dbReference type="InterPro" id="IPR029039">
    <property type="entry name" value="Flavoprotein-like_sf"/>
</dbReference>
<dbReference type="GO" id="GO:0010181">
    <property type="term" value="F:FMN binding"/>
    <property type="evidence" value="ECO:0007669"/>
    <property type="project" value="InterPro"/>
</dbReference>
<dbReference type="GO" id="GO:0016740">
    <property type="term" value="F:transferase activity"/>
    <property type="evidence" value="ECO:0007669"/>
    <property type="project" value="UniProtKB-KW"/>
</dbReference>
<evidence type="ECO:0000256" key="4">
    <source>
        <dbReference type="SAM" id="Phobius"/>
    </source>
</evidence>
<dbReference type="GO" id="GO:0005829">
    <property type="term" value="C:cytosol"/>
    <property type="evidence" value="ECO:0007669"/>
    <property type="project" value="TreeGrafter"/>
</dbReference>
<protein>
    <recommendedName>
        <fullName evidence="3">NADPH--hemoprotein reductase</fullName>
        <ecNumber evidence="3">1.6.2.4</ecNumber>
    </recommendedName>
</protein>
<feature type="transmembrane region" description="Helical" evidence="4">
    <location>
        <begin position="165"/>
        <end position="187"/>
    </location>
</feature>
<dbReference type="Proteomes" id="UP000241010">
    <property type="component" value="Unassembled WGS sequence"/>
</dbReference>
<name>A0A2T4JNB8_9RHOB</name>
<keyword evidence="8" id="KW-1185">Reference proteome</keyword>
<dbReference type="Gene3D" id="3.40.50.360">
    <property type="match status" value="1"/>
</dbReference>
<dbReference type="InterPro" id="IPR039261">
    <property type="entry name" value="FNR_nucleotide-bd"/>
</dbReference>
<dbReference type="OrthoDB" id="9816402at2"/>
<keyword evidence="1" id="KW-0285">Flavoprotein</keyword>
<accession>A0A2T4JNB8</accession>
<keyword evidence="4" id="KW-0472">Membrane</keyword>
<keyword evidence="2" id="KW-0288">FMN</keyword>
<dbReference type="SUPFAM" id="SSF63380">
    <property type="entry name" value="Riboflavin synthase domain-like"/>
    <property type="match status" value="1"/>
</dbReference>
<dbReference type="Gene3D" id="3.40.50.80">
    <property type="entry name" value="Nucleotide-binding domain of ferredoxin-NADP reductase (FNR) module"/>
    <property type="match status" value="1"/>
</dbReference>
<dbReference type="Pfam" id="PF00175">
    <property type="entry name" value="NAD_binding_1"/>
    <property type="match status" value="1"/>
</dbReference>
<dbReference type="PRINTS" id="PR00371">
    <property type="entry name" value="FPNCR"/>
</dbReference>
<evidence type="ECO:0000259" key="6">
    <source>
        <dbReference type="PROSITE" id="PS51384"/>
    </source>
</evidence>
<sequence length="735" mass="78312">MIRRLHKLPGLAAALLLMVMSLSGVVLSVLPAVEAARMPAAAEVGLAVADLVDRVTFHHPGVEQIRRSTSGRITAWFYENGRPGAATVDPATGADSGSADRPAPERWLTNLHRSLFLGDAGRIAVAVAAGALSVIALSGLLLTVRRIGGWRRYLAPLRGPLTARLHLEVARIISPALILLSVTGLWMTAATFDLLPQDGVTRPPEAVSGQTGYALSDMPLLRETPVVSLRVLTFPYPDDASDVVTLETARGEIWLDQGTGEVVGQSDRGPWERVTETIYWLHTAEGSPALGLLLGFMALGVPILSTTGVLMWLEARMRRPRIKGSVAARQADTILLVGSEAGSTWGFAATLQIALTAAGRSVHVGAMSGFDLDLYRRATELILLTATYGDGAAPASASAFLSRFVTASAPERLRLAVLGFGDRQFPSFCGYAEQVAQAAEAGGWRTLLPLDRIDRQSSQDFSRWGRALGLTLGIELDLNHQPVAPKAVQLTLMSRRDYGEEVGAPTAILRFGLPPAGFADRLLQRGFASFEAGDLIGVLPEGSAVPRLYSLASASRDGFAEICVRRHPGGLCSSQLTDLSPGDRITAFLRPNPAFRPAPGRSPVILIGAGTGIGPLAGFARANRRGRAMHLYFGARHAESDLLYGEDMAVWQADDRLTSVTTAYSRMVPRLHVQDALRRDAARIVALITEGAQIMVCGGRDMAAGVNAALTDILAPAGLSPALLKAEGRYAEDVY</sequence>
<reference evidence="7 8" key="1">
    <citation type="submission" date="2018-03" db="EMBL/GenBank/DDBJ databases">
        <title>Cereibacter changlensis.</title>
        <authorList>
            <person name="Meyer T.E."/>
            <person name="Miller S."/>
            <person name="Lodha T."/>
            <person name="Gandham S."/>
            <person name="Chintalapati S."/>
            <person name="Chintalapati V.R."/>
        </authorList>
    </citation>
    <scope>NUCLEOTIDE SEQUENCE [LARGE SCALE GENOMIC DNA]</scope>
    <source>
        <strain evidence="7 8">JA139</strain>
    </source>
</reference>
<dbReference type="PROSITE" id="PS50902">
    <property type="entry name" value="FLAVODOXIN_LIKE"/>
    <property type="match status" value="1"/>
</dbReference>
<dbReference type="Pfam" id="PF00258">
    <property type="entry name" value="Flavodoxin_1"/>
    <property type="match status" value="1"/>
</dbReference>
<proteinExistence type="predicted"/>
<comment type="caution">
    <text evidence="7">The sequence shown here is derived from an EMBL/GenBank/DDBJ whole genome shotgun (WGS) entry which is preliminary data.</text>
</comment>
<organism evidence="7 8">
    <name type="scientific">Cereibacter changlensis JA139</name>
    <dbReference type="NCBI Taxonomy" id="1188249"/>
    <lineage>
        <taxon>Bacteria</taxon>
        <taxon>Pseudomonadati</taxon>
        <taxon>Pseudomonadota</taxon>
        <taxon>Alphaproteobacteria</taxon>
        <taxon>Rhodobacterales</taxon>
        <taxon>Paracoccaceae</taxon>
        <taxon>Cereibacter</taxon>
    </lineage>
</organism>
<evidence type="ECO:0000313" key="7">
    <source>
        <dbReference type="EMBL" id="PTE19404.1"/>
    </source>
</evidence>
<feature type="domain" description="FAD-binding FR-type" evidence="6">
    <location>
        <begin position="485"/>
        <end position="598"/>
    </location>
</feature>
<dbReference type="PANTHER" id="PTHR19384">
    <property type="entry name" value="NITRIC OXIDE SYNTHASE-RELATED"/>
    <property type="match status" value="1"/>
</dbReference>
<dbReference type="EC" id="1.6.2.4" evidence="3"/>
<keyword evidence="7" id="KW-0808">Transferase</keyword>
<feature type="domain" description="Flavodoxin-like" evidence="5">
    <location>
        <begin position="333"/>
        <end position="469"/>
    </location>
</feature>